<feature type="signal peptide" evidence="1">
    <location>
        <begin position="1"/>
        <end position="19"/>
    </location>
</feature>
<feature type="domain" description="DUF306" evidence="2">
    <location>
        <begin position="33"/>
        <end position="139"/>
    </location>
</feature>
<reference evidence="3 4" key="1">
    <citation type="submission" date="2018-01" db="EMBL/GenBank/DDBJ databases">
        <title>Whole genome sequencing of Histamine producing bacteria.</title>
        <authorList>
            <person name="Butler K."/>
        </authorList>
    </citation>
    <scope>NUCLEOTIDE SEQUENCE [LARGE SCALE GENOMIC DNA]</scope>
    <source>
        <strain evidence="3 4">JCM 12947</strain>
    </source>
</reference>
<sequence length="145" mass="15701">MKKRLLAVLALPIILAACANNDSEATKVASEGDLVNNNWVLTQVDSKALDLPEPFKAPNLELTDGLGANGHSGCNRYFGQAELKDGKLRIEKMGMTMMACPEPAMAMEQTMTKALSDWSDVSVSGKLMTLTNASHTLTFERNSIK</sequence>
<evidence type="ECO:0000313" key="4">
    <source>
        <dbReference type="Proteomes" id="UP000240987"/>
    </source>
</evidence>
<proteinExistence type="predicted"/>
<dbReference type="PANTHER" id="PTHR35535:SF1">
    <property type="entry name" value="HEAT SHOCK PROTEIN HSLJ"/>
    <property type="match status" value="1"/>
</dbReference>
<dbReference type="OrthoDB" id="5600341at2"/>
<dbReference type="Proteomes" id="UP000240987">
    <property type="component" value="Unassembled WGS sequence"/>
</dbReference>
<dbReference type="InterPro" id="IPR005184">
    <property type="entry name" value="DUF306_Meta_HslJ"/>
</dbReference>
<dbReference type="Gene3D" id="2.40.128.270">
    <property type="match status" value="1"/>
</dbReference>
<dbReference type="InterPro" id="IPR038670">
    <property type="entry name" value="HslJ-like_sf"/>
</dbReference>
<keyword evidence="4" id="KW-1185">Reference proteome</keyword>
<gene>
    <name evidence="3" type="ORF">C9J12_17990</name>
</gene>
<dbReference type="InterPro" id="IPR053147">
    <property type="entry name" value="Hsp_HslJ-like"/>
</dbReference>
<organism evidence="3 4">
    <name type="scientific">Photobacterium frigidiphilum</name>
    <dbReference type="NCBI Taxonomy" id="264736"/>
    <lineage>
        <taxon>Bacteria</taxon>
        <taxon>Pseudomonadati</taxon>
        <taxon>Pseudomonadota</taxon>
        <taxon>Gammaproteobacteria</taxon>
        <taxon>Vibrionales</taxon>
        <taxon>Vibrionaceae</taxon>
        <taxon>Photobacterium</taxon>
    </lineage>
</organism>
<dbReference type="AlphaFoldDB" id="A0A2T3JCN0"/>
<evidence type="ECO:0000313" key="3">
    <source>
        <dbReference type="EMBL" id="PSU46603.1"/>
    </source>
</evidence>
<comment type="caution">
    <text evidence="3">The sequence shown here is derived from an EMBL/GenBank/DDBJ whole genome shotgun (WGS) entry which is preliminary data.</text>
</comment>
<dbReference type="PANTHER" id="PTHR35535">
    <property type="entry name" value="HEAT SHOCK PROTEIN HSLJ"/>
    <property type="match status" value="1"/>
</dbReference>
<keyword evidence="1" id="KW-0732">Signal</keyword>
<dbReference type="EMBL" id="PYMJ01000020">
    <property type="protein sequence ID" value="PSU46603.1"/>
    <property type="molecule type" value="Genomic_DNA"/>
</dbReference>
<dbReference type="Pfam" id="PF03724">
    <property type="entry name" value="META"/>
    <property type="match status" value="1"/>
</dbReference>
<feature type="chain" id="PRO_5015698273" evidence="1">
    <location>
        <begin position="20"/>
        <end position="145"/>
    </location>
</feature>
<evidence type="ECO:0000259" key="2">
    <source>
        <dbReference type="Pfam" id="PF03724"/>
    </source>
</evidence>
<accession>A0A2T3JCN0</accession>
<dbReference type="PROSITE" id="PS51257">
    <property type="entry name" value="PROKAR_LIPOPROTEIN"/>
    <property type="match status" value="1"/>
</dbReference>
<protein>
    <submittedName>
        <fullName evidence="3">Heat-shock protein HslJ</fullName>
    </submittedName>
</protein>
<name>A0A2T3JCN0_9GAMM</name>
<dbReference type="RefSeq" id="WP_107243966.1">
    <property type="nucleotide sequence ID" value="NZ_PYMJ01000020.1"/>
</dbReference>
<evidence type="ECO:0000256" key="1">
    <source>
        <dbReference type="SAM" id="SignalP"/>
    </source>
</evidence>